<dbReference type="PATRIC" id="fig|1432657.3.peg.610"/>
<protein>
    <submittedName>
        <fullName evidence="1">Putative membrane associated protein</fullName>
    </submittedName>
</protein>
<reference evidence="1 2" key="1">
    <citation type="submission" date="2013-12" db="EMBL/GenBank/DDBJ databases">
        <title>Comparative genomics of relapsing fever spirochetes.</title>
        <authorList>
            <person name="Schwan T.G."/>
            <person name="Raffel S.J."/>
            <person name="Porcella S.F."/>
        </authorList>
    </citation>
    <scope>NUCLEOTIDE SEQUENCE [LARGE SCALE GENOMIC DNA]</scope>
    <source>
        <strain evidence="1 2">CR2A</strain>
    </source>
</reference>
<name>W6TMM3_9SPIR</name>
<dbReference type="EMBL" id="AZIT01000001">
    <property type="protein sequence ID" value="ETZ18644.1"/>
    <property type="molecule type" value="Genomic_DNA"/>
</dbReference>
<evidence type="ECO:0000313" key="2">
    <source>
        <dbReference type="Proteomes" id="UP000019148"/>
    </source>
</evidence>
<proteinExistence type="predicted"/>
<organism evidence="1 2">
    <name type="scientific">Borrelia duttonii CR2A</name>
    <dbReference type="NCBI Taxonomy" id="1432657"/>
    <lineage>
        <taxon>Bacteria</taxon>
        <taxon>Pseudomonadati</taxon>
        <taxon>Spirochaetota</taxon>
        <taxon>Spirochaetia</taxon>
        <taxon>Spirochaetales</taxon>
        <taxon>Borreliaceae</taxon>
        <taxon>Borrelia</taxon>
    </lineage>
</organism>
<dbReference type="Proteomes" id="UP000019148">
    <property type="component" value="Unassembled WGS sequence"/>
</dbReference>
<accession>W6TMM3</accession>
<sequence>MKFDIEKEMKIQFDAYMMKVTSAINDEIEKYEYGINKK</sequence>
<gene>
    <name evidence="1" type="ORF">BDCR2A_00617</name>
</gene>
<dbReference type="AlphaFoldDB" id="W6TMM3"/>
<evidence type="ECO:0000313" key="1">
    <source>
        <dbReference type="EMBL" id="ETZ18644.1"/>
    </source>
</evidence>
<comment type="caution">
    <text evidence="1">The sequence shown here is derived from an EMBL/GenBank/DDBJ whole genome shotgun (WGS) entry which is preliminary data.</text>
</comment>